<evidence type="ECO:0000259" key="5">
    <source>
        <dbReference type="Pfam" id="PF00891"/>
    </source>
</evidence>
<dbReference type="GO" id="GO:0008171">
    <property type="term" value="F:O-methyltransferase activity"/>
    <property type="evidence" value="ECO:0007669"/>
    <property type="project" value="InterPro"/>
</dbReference>
<dbReference type="Gene3D" id="1.10.10.10">
    <property type="entry name" value="Winged helix-like DNA-binding domain superfamily/Winged helix DNA-binding domain"/>
    <property type="match status" value="1"/>
</dbReference>
<evidence type="ECO:0000256" key="3">
    <source>
        <dbReference type="ARBA" id="ARBA00022691"/>
    </source>
</evidence>
<dbReference type="CDD" id="cd02440">
    <property type="entry name" value="AdoMet_MTases"/>
    <property type="match status" value="1"/>
</dbReference>
<evidence type="ECO:0000313" key="6">
    <source>
        <dbReference type="EMBL" id="KUJ19347.1"/>
    </source>
</evidence>
<dbReference type="Pfam" id="PF00891">
    <property type="entry name" value="Methyltransf_2"/>
    <property type="match status" value="1"/>
</dbReference>
<dbReference type="PROSITE" id="PS51683">
    <property type="entry name" value="SAM_OMT_II"/>
    <property type="match status" value="1"/>
</dbReference>
<dbReference type="KEGG" id="psco:LY89DRAFT_581145"/>
<dbReference type="Gene3D" id="3.40.50.150">
    <property type="entry name" value="Vaccinia Virus protein VP39"/>
    <property type="match status" value="1"/>
</dbReference>
<dbReference type="PANTHER" id="PTHR43712">
    <property type="entry name" value="PUTATIVE (AFU_ORTHOLOGUE AFUA_4G14580)-RELATED"/>
    <property type="match status" value="1"/>
</dbReference>
<feature type="active site" description="Proton acceptor" evidence="4">
    <location>
        <position position="240"/>
    </location>
</feature>
<dbReference type="STRING" id="149040.A0A194XHU7"/>
<dbReference type="EMBL" id="KQ947411">
    <property type="protein sequence ID" value="KUJ19347.1"/>
    <property type="molecule type" value="Genomic_DNA"/>
</dbReference>
<reference evidence="6 7" key="1">
    <citation type="submission" date="2015-10" db="EMBL/GenBank/DDBJ databases">
        <title>Full genome of DAOMC 229536 Phialocephala scopiformis, a fungal endophyte of spruce producing the potent anti-insectan compound rugulosin.</title>
        <authorList>
            <consortium name="DOE Joint Genome Institute"/>
            <person name="Walker A.K."/>
            <person name="Frasz S.L."/>
            <person name="Seifert K.A."/>
            <person name="Miller J.D."/>
            <person name="Mondo S.J."/>
            <person name="Labutti K."/>
            <person name="Lipzen A."/>
            <person name="Dockter R."/>
            <person name="Kennedy M."/>
            <person name="Grigoriev I.V."/>
            <person name="Spatafora J.W."/>
        </authorList>
    </citation>
    <scope>NUCLEOTIDE SEQUENCE [LARGE SCALE GENOMIC DNA]</scope>
    <source>
        <strain evidence="6 7">CBS 120377</strain>
    </source>
</reference>
<dbReference type="SUPFAM" id="SSF46785">
    <property type="entry name" value="Winged helix' DNA-binding domain"/>
    <property type="match status" value="1"/>
</dbReference>
<sequence length="339" mass="37367">HDNLALAVISQYSIAKAVPLDQSISMIEVSKKTGLSEHLTRSILRHAVATGIFHEPVPNHIAHNGLSKLLLEPKMAGWVHHTTNDVVPAASMVIESWRRFPDSNEPNETGFSLAGGQGKTLFEYLAENAEARDRFSLAMAGLTASGGYDANDLVHGYPWTNITSGATIVDVGGSDGTMACALASQYSGFRLIVQDLEGVAAHGKEALLPSLRDRVQFQAHDFFHPQPVEADVYIIRHVLHNWSDKYSVQILRHIVAAMKPTSRIIVNDAVMVEPQETSAEQYWNMSAMNLQMITLLNAKERTLHDWTELFAKADPRLKIATVHKPTGSEMSIIEVVLMD</sequence>
<dbReference type="GeneID" id="28818823"/>
<proteinExistence type="predicted"/>
<dbReference type="GO" id="GO:0032259">
    <property type="term" value="P:methylation"/>
    <property type="evidence" value="ECO:0007669"/>
    <property type="project" value="UniProtKB-KW"/>
</dbReference>
<keyword evidence="2 6" id="KW-0808">Transferase</keyword>
<accession>A0A194XHU7</accession>
<organism evidence="6 7">
    <name type="scientific">Mollisia scopiformis</name>
    <name type="common">Conifer needle endophyte fungus</name>
    <name type="synonym">Phialocephala scopiformis</name>
    <dbReference type="NCBI Taxonomy" id="149040"/>
    <lineage>
        <taxon>Eukaryota</taxon>
        <taxon>Fungi</taxon>
        <taxon>Dikarya</taxon>
        <taxon>Ascomycota</taxon>
        <taxon>Pezizomycotina</taxon>
        <taxon>Leotiomycetes</taxon>
        <taxon>Helotiales</taxon>
        <taxon>Mollisiaceae</taxon>
        <taxon>Mollisia</taxon>
    </lineage>
</organism>
<dbReference type="InterPro" id="IPR001077">
    <property type="entry name" value="COMT_C"/>
</dbReference>
<feature type="domain" description="O-methyltransferase C-terminal" evidence="5">
    <location>
        <begin position="111"/>
        <end position="313"/>
    </location>
</feature>
<dbReference type="AlphaFoldDB" id="A0A194XHU7"/>
<evidence type="ECO:0000313" key="7">
    <source>
        <dbReference type="Proteomes" id="UP000070700"/>
    </source>
</evidence>
<keyword evidence="3" id="KW-0949">S-adenosyl-L-methionine</keyword>
<evidence type="ECO:0000256" key="2">
    <source>
        <dbReference type="ARBA" id="ARBA00022679"/>
    </source>
</evidence>
<dbReference type="InterPro" id="IPR036390">
    <property type="entry name" value="WH_DNA-bd_sf"/>
</dbReference>
<feature type="non-terminal residue" evidence="6">
    <location>
        <position position="1"/>
    </location>
</feature>
<dbReference type="OrthoDB" id="2410195at2759"/>
<evidence type="ECO:0000256" key="4">
    <source>
        <dbReference type="PIRSR" id="PIRSR005739-1"/>
    </source>
</evidence>
<evidence type="ECO:0000256" key="1">
    <source>
        <dbReference type="ARBA" id="ARBA00022603"/>
    </source>
</evidence>
<dbReference type="InterPro" id="IPR029063">
    <property type="entry name" value="SAM-dependent_MTases_sf"/>
</dbReference>
<dbReference type="RefSeq" id="XP_018073702.1">
    <property type="nucleotide sequence ID" value="XM_018209097.1"/>
</dbReference>
<dbReference type="Proteomes" id="UP000070700">
    <property type="component" value="Unassembled WGS sequence"/>
</dbReference>
<dbReference type="InterPro" id="IPR036388">
    <property type="entry name" value="WH-like_DNA-bd_sf"/>
</dbReference>
<dbReference type="PIRSF" id="PIRSF005739">
    <property type="entry name" value="O-mtase"/>
    <property type="match status" value="1"/>
</dbReference>
<protein>
    <submittedName>
        <fullName evidence="6">S-adenosyl-L-methionine-dependent methyltransferase</fullName>
    </submittedName>
</protein>
<dbReference type="InParanoid" id="A0A194XHU7"/>
<keyword evidence="1 6" id="KW-0489">Methyltransferase</keyword>
<dbReference type="SUPFAM" id="SSF53335">
    <property type="entry name" value="S-adenosyl-L-methionine-dependent methyltransferases"/>
    <property type="match status" value="1"/>
</dbReference>
<dbReference type="PANTHER" id="PTHR43712:SF5">
    <property type="entry name" value="O-METHYLTRANSFERASE ASQN-RELATED"/>
    <property type="match status" value="1"/>
</dbReference>
<dbReference type="InterPro" id="IPR016461">
    <property type="entry name" value="COMT-like"/>
</dbReference>
<gene>
    <name evidence="6" type="ORF">LY89DRAFT_581145</name>
</gene>
<name>A0A194XHU7_MOLSC</name>
<keyword evidence="7" id="KW-1185">Reference proteome</keyword>